<dbReference type="STRING" id="112090.W4H3A2"/>
<dbReference type="GeneID" id="20804323"/>
<dbReference type="RefSeq" id="XP_009824206.1">
    <property type="nucleotide sequence ID" value="XM_009825904.1"/>
</dbReference>
<sequence length="191" mass="21150">MEAVLPAGRNVWVRVESAYNSSSYPVRDVDALKSKFGLLRNHAQPTGDPLCPQDVVRVKRISRHTDAEAVVLSPNELEQSVPEVSQVRDDRPSQDECPSHTGLNVIALRNPSQQLKRITAEGGMQSYVANKRRSIDKFIYGAAEVFAIQEGKDTGDKGFALLRMACPESLGLLLWPLDAWRGSSTVHRQRG</sequence>
<dbReference type="EMBL" id="KI913117">
    <property type="protein sequence ID" value="ETV85734.1"/>
    <property type="molecule type" value="Genomic_DNA"/>
</dbReference>
<feature type="domain" description="DUF6818" evidence="1">
    <location>
        <begin position="6"/>
        <end position="72"/>
    </location>
</feature>
<dbReference type="PANTHER" id="PTHR34409:SF1">
    <property type="entry name" value="MYB-LIKE DOMAIN-CONTAINING PROTEIN"/>
    <property type="match status" value="1"/>
</dbReference>
<dbReference type="PANTHER" id="PTHR34409">
    <property type="entry name" value="SET DOMAIN-CONTAINING PROTEIN"/>
    <property type="match status" value="1"/>
</dbReference>
<proteinExistence type="predicted"/>
<name>W4H3A2_APHAT</name>
<dbReference type="VEuPathDB" id="FungiDB:H257_02327"/>
<reference evidence="2" key="1">
    <citation type="submission" date="2013-12" db="EMBL/GenBank/DDBJ databases">
        <title>The Genome Sequence of Aphanomyces astaci APO3.</title>
        <authorList>
            <consortium name="The Broad Institute Genomics Platform"/>
            <person name="Russ C."/>
            <person name="Tyler B."/>
            <person name="van West P."/>
            <person name="Dieguez-Uribeondo J."/>
            <person name="Young S.K."/>
            <person name="Zeng Q."/>
            <person name="Gargeya S."/>
            <person name="Fitzgerald M."/>
            <person name="Abouelleil A."/>
            <person name="Alvarado L."/>
            <person name="Chapman S.B."/>
            <person name="Gainer-Dewar J."/>
            <person name="Goldberg J."/>
            <person name="Griggs A."/>
            <person name="Gujja S."/>
            <person name="Hansen M."/>
            <person name="Howarth C."/>
            <person name="Imamovic A."/>
            <person name="Ireland A."/>
            <person name="Larimer J."/>
            <person name="McCowan C."/>
            <person name="Murphy C."/>
            <person name="Pearson M."/>
            <person name="Poon T.W."/>
            <person name="Priest M."/>
            <person name="Roberts A."/>
            <person name="Saif S."/>
            <person name="Shea T."/>
            <person name="Sykes S."/>
            <person name="Wortman J."/>
            <person name="Nusbaum C."/>
            <person name="Birren B."/>
        </authorList>
    </citation>
    <scope>NUCLEOTIDE SEQUENCE [LARGE SCALE GENOMIC DNA]</scope>
    <source>
        <strain evidence="2">APO3</strain>
    </source>
</reference>
<dbReference type="AlphaFoldDB" id="W4H3A2"/>
<accession>W4H3A2</accession>
<dbReference type="OrthoDB" id="99432at2759"/>
<dbReference type="Pfam" id="PF20681">
    <property type="entry name" value="DUF6818"/>
    <property type="match status" value="1"/>
</dbReference>
<organism evidence="2">
    <name type="scientific">Aphanomyces astaci</name>
    <name type="common">Crayfish plague agent</name>
    <dbReference type="NCBI Taxonomy" id="112090"/>
    <lineage>
        <taxon>Eukaryota</taxon>
        <taxon>Sar</taxon>
        <taxon>Stramenopiles</taxon>
        <taxon>Oomycota</taxon>
        <taxon>Saprolegniomycetes</taxon>
        <taxon>Saprolegniales</taxon>
        <taxon>Verrucalvaceae</taxon>
        <taxon>Aphanomyces</taxon>
    </lineage>
</organism>
<evidence type="ECO:0000313" key="2">
    <source>
        <dbReference type="EMBL" id="ETV85734.1"/>
    </source>
</evidence>
<dbReference type="InterPro" id="IPR049203">
    <property type="entry name" value="DUF6818"/>
</dbReference>
<protein>
    <recommendedName>
        <fullName evidence="1">DUF6818 domain-containing protein</fullName>
    </recommendedName>
</protein>
<gene>
    <name evidence="2" type="ORF">H257_02327</name>
</gene>
<evidence type="ECO:0000259" key="1">
    <source>
        <dbReference type="Pfam" id="PF20681"/>
    </source>
</evidence>